<dbReference type="PANTHER" id="PTHR37464:SF1">
    <property type="entry name" value="BLL2463 PROTEIN"/>
    <property type="match status" value="1"/>
</dbReference>
<dbReference type="PANTHER" id="PTHR37464">
    <property type="entry name" value="BLL2463 PROTEIN"/>
    <property type="match status" value="1"/>
</dbReference>
<protein>
    <recommendedName>
        <fullName evidence="3">VWFA domain-containing protein</fullName>
    </recommendedName>
</protein>
<dbReference type="PROSITE" id="PS50234">
    <property type="entry name" value="VWFA"/>
    <property type="match status" value="1"/>
</dbReference>
<dbReference type="Proteomes" id="UP000216498">
    <property type="component" value="Unassembled WGS sequence"/>
</dbReference>
<keyword evidence="2" id="KW-1133">Transmembrane helix</keyword>
<proteinExistence type="predicted"/>
<dbReference type="SUPFAM" id="SSF53300">
    <property type="entry name" value="vWA-like"/>
    <property type="match status" value="1"/>
</dbReference>
<dbReference type="InterPro" id="IPR002035">
    <property type="entry name" value="VWF_A"/>
</dbReference>
<feature type="transmembrane region" description="Helical" evidence="2">
    <location>
        <begin position="6"/>
        <end position="24"/>
    </location>
</feature>
<evidence type="ECO:0000256" key="2">
    <source>
        <dbReference type="SAM" id="Phobius"/>
    </source>
</evidence>
<dbReference type="Gene3D" id="3.40.50.410">
    <property type="entry name" value="von Willebrand factor, type A domain"/>
    <property type="match status" value="1"/>
</dbReference>
<keyword evidence="5" id="KW-1185">Reference proteome</keyword>
<keyword evidence="2" id="KW-0472">Membrane</keyword>
<accession>A0A265NDV3</accession>
<gene>
    <name evidence="4" type="ORF">CIL03_03300</name>
</gene>
<reference evidence="4 5" key="1">
    <citation type="submission" date="2017-08" db="EMBL/GenBank/DDBJ databases">
        <title>Virgibacillus indicus sp. nov. and Virgibacillus profoundi sp. nov, two moderately halophilic bacteria isolated from marine sediment by using the Microfluidic Streak Plate.</title>
        <authorList>
            <person name="Xu B."/>
            <person name="Hu B."/>
            <person name="Wang J."/>
            <person name="Zhu Y."/>
            <person name="Huang L."/>
            <person name="Du W."/>
            <person name="Huang Y."/>
        </authorList>
    </citation>
    <scope>NUCLEOTIDE SEQUENCE [LARGE SCALE GENOMIC DNA]</scope>
    <source>
        <strain evidence="4 5">IO3-P2-C2</strain>
    </source>
</reference>
<dbReference type="RefSeq" id="WP_094883780.1">
    <property type="nucleotide sequence ID" value="NZ_NPMS01000001.1"/>
</dbReference>
<keyword evidence="2" id="KW-0812">Transmembrane</keyword>
<evidence type="ECO:0000256" key="1">
    <source>
        <dbReference type="SAM" id="Coils"/>
    </source>
</evidence>
<comment type="caution">
    <text evidence="4">The sequence shown here is derived from an EMBL/GenBank/DDBJ whole genome shotgun (WGS) entry which is preliminary data.</text>
</comment>
<dbReference type="AlphaFoldDB" id="A0A265NDV3"/>
<dbReference type="OrthoDB" id="9780136at2"/>
<feature type="coiled-coil region" evidence="1">
    <location>
        <begin position="100"/>
        <end position="130"/>
    </location>
</feature>
<dbReference type="Pfam" id="PF07584">
    <property type="entry name" value="BatA"/>
    <property type="match status" value="1"/>
</dbReference>
<sequence length="603" mass="68331">MHFLTPVYFSLSFFLLGVILFYLFRKQYDKQVVPSTFFWQQVMRERQATKWWRKLQQHLLLYLQLMILALLMLALVRPYFDVSDLSGEHIAVVVDTSATMTATEGEYNRLQVAMEEINNLIDKLDNQKLTAIIATHSPEILFSNETDKNKMRSALNNVSSSYQRANIDKAVQLANQLLSDSSGDIHVFSDDVNQEEITDTHLKHKISVHNIGTSSNNLSIHTFGVAEQEGSVNGILTVSNEMDEEQQISIKIENEGEELANIEESVEPGKQIQIQIRNLPIKPYYKAIISNKDHYRADNSGIAFLDEDKQPPIYLAGEVNSFISKALSHLSTDIIQVEETSDISRDENGIYILGNVSSENWPDGPKLILSPTTGGPFSVKEEQMLQAGLEAVNEDSLLQFVDIDEVYIQQSYPFDSLELQSIVTSAEIPIISKGYYEGNPFVLLGFDIEETDWPMHSSFPIFLYNVINYLTAQQQLLGYLHPNERKEISHSTGVISSVILNEKNEKISELNVNDSFLNAPKSPGLYKVQEETKFGKKERLFAVTVDEEEKNISTSKSFTIDIDNDQASGVKAENPNEIWKFFAIAALLFLLLEWEVYRRGITG</sequence>
<keyword evidence="1" id="KW-0175">Coiled coil</keyword>
<feature type="domain" description="VWFA" evidence="3">
    <location>
        <begin position="89"/>
        <end position="266"/>
    </location>
</feature>
<dbReference type="InterPro" id="IPR036465">
    <property type="entry name" value="vWFA_dom_sf"/>
</dbReference>
<evidence type="ECO:0000259" key="3">
    <source>
        <dbReference type="PROSITE" id="PS50234"/>
    </source>
</evidence>
<dbReference type="InterPro" id="IPR024163">
    <property type="entry name" value="Aerotolerance_reg_N"/>
</dbReference>
<dbReference type="Pfam" id="PF13519">
    <property type="entry name" value="VWA_2"/>
    <property type="match status" value="1"/>
</dbReference>
<name>A0A265NDV3_9BACI</name>
<dbReference type="EMBL" id="NPMS01000001">
    <property type="protein sequence ID" value="OZU90183.1"/>
    <property type="molecule type" value="Genomic_DNA"/>
</dbReference>
<evidence type="ECO:0000313" key="5">
    <source>
        <dbReference type="Proteomes" id="UP000216498"/>
    </source>
</evidence>
<evidence type="ECO:0000313" key="4">
    <source>
        <dbReference type="EMBL" id="OZU90183.1"/>
    </source>
</evidence>
<feature type="transmembrane region" description="Helical" evidence="2">
    <location>
        <begin position="59"/>
        <end position="80"/>
    </location>
</feature>
<organism evidence="4 5">
    <name type="scientific">Virgibacillus indicus</name>
    <dbReference type="NCBI Taxonomy" id="2024554"/>
    <lineage>
        <taxon>Bacteria</taxon>
        <taxon>Bacillati</taxon>
        <taxon>Bacillota</taxon>
        <taxon>Bacilli</taxon>
        <taxon>Bacillales</taxon>
        <taxon>Bacillaceae</taxon>
        <taxon>Virgibacillus</taxon>
    </lineage>
</organism>